<dbReference type="EMBL" id="JAOTJD010000007">
    <property type="protein sequence ID" value="MFD3263431.1"/>
    <property type="molecule type" value="Genomic_DNA"/>
</dbReference>
<dbReference type="InterPro" id="IPR036869">
    <property type="entry name" value="J_dom_sf"/>
</dbReference>
<dbReference type="Pfam" id="PF00226">
    <property type="entry name" value="DnaJ"/>
    <property type="match status" value="1"/>
</dbReference>
<dbReference type="SMART" id="SM00271">
    <property type="entry name" value="DnaJ"/>
    <property type="match status" value="1"/>
</dbReference>
<gene>
    <name evidence="2" type="ORF">OCL97_05545</name>
</gene>
<feature type="domain" description="J" evidence="1">
    <location>
        <begin position="13"/>
        <end position="73"/>
    </location>
</feature>
<dbReference type="CDD" id="cd06257">
    <property type="entry name" value="DnaJ"/>
    <property type="match status" value="1"/>
</dbReference>
<protein>
    <submittedName>
        <fullName evidence="2">DnaJ domain-containing protein</fullName>
    </submittedName>
</protein>
<comment type="caution">
    <text evidence="2">The sequence shown here is derived from an EMBL/GenBank/DDBJ whole genome shotgun (WGS) entry which is preliminary data.</text>
</comment>
<sequence length="236" mass="25468">MAAANSTTMSAKRAREVLGAGPLAGPAELRRAFRDAAKRAHPDRKGGDAERFREVVEAYHILQTAPVPRDRVSQPPATVSRPMVSSPTLSVPPLIAMTGGKVEHRLPDGRRVKIDLPAGMRAGDTVRVGEAELEVAIRGDGEMLVRGDDLWITVKIEPRLLAEGGRIAVETPLGRRIVWLTKKAGERGLIRLVGQGLPTRGRHRQGHLFLRLAADSATGDSAARAQLRRFAAAWAA</sequence>
<dbReference type="Gene3D" id="2.60.260.20">
    <property type="entry name" value="Urease metallochaperone UreE, N-terminal domain"/>
    <property type="match status" value="1"/>
</dbReference>
<name>A0ABW6CNW1_9CAUL</name>
<evidence type="ECO:0000313" key="3">
    <source>
        <dbReference type="Proteomes" id="UP001598130"/>
    </source>
</evidence>
<organism evidence="2 3">
    <name type="scientific">Phenylobacterium ferrooxidans</name>
    <dbReference type="NCBI Taxonomy" id="2982689"/>
    <lineage>
        <taxon>Bacteria</taxon>
        <taxon>Pseudomonadati</taxon>
        <taxon>Pseudomonadota</taxon>
        <taxon>Alphaproteobacteria</taxon>
        <taxon>Caulobacterales</taxon>
        <taxon>Caulobacteraceae</taxon>
        <taxon>Phenylobacterium</taxon>
    </lineage>
</organism>
<dbReference type="Gene3D" id="1.10.287.110">
    <property type="entry name" value="DnaJ domain"/>
    <property type="match status" value="1"/>
</dbReference>
<reference evidence="2 3" key="1">
    <citation type="submission" date="2022-09" db="EMBL/GenBank/DDBJ databases">
        <title>New species of Phenylobacterium.</title>
        <authorList>
            <person name="Mieszkin S."/>
        </authorList>
    </citation>
    <scope>NUCLEOTIDE SEQUENCE [LARGE SCALE GENOMIC DNA]</scope>
    <source>
        <strain evidence="2 3">HK31-G</strain>
    </source>
</reference>
<evidence type="ECO:0000259" key="1">
    <source>
        <dbReference type="PROSITE" id="PS50076"/>
    </source>
</evidence>
<evidence type="ECO:0000313" key="2">
    <source>
        <dbReference type="EMBL" id="MFD3263431.1"/>
    </source>
</evidence>
<accession>A0ABW6CNW1</accession>
<dbReference type="RefSeq" id="WP_377368350.1">
    <property type="nucleotide sequence ID" value="NZ_JAOTJD010000007.1"/>
</dbReference>
<dbReference type="PROSITE" id="PS50076">
    <property type="entry name" value="DNAJ_2"/>
    <property type="match status" value="1"/>
</dbReference>
<dbReference type="InterPro" id="IPR001623">
    <property type="entry name" value="DnaJ_domain"/>
</dbReference>
<dbReference type="Proteomes" id="UP001598130">
    <property type="component" value="Unassembled WGS sequence"/>
</dbReference>
<proteinExistence type="predicted"/>
<keyword evidence="3" id="KW-1185">Reference proteome</keyword>
<dbReference type="SUPFAM" id="SSF46565">
    <property type="entry name" value="Chaperone J-domain"/>
    <property type="match status" value="1"/>
</dbReference>